<protein>
    <submittedName>
        <fullName evidence="1">Addiction module antidote protein, HigA family</fullName>
    </submittedName>
</protein>
<sequence>MSGTITKIGMKPAHPGSFIRTEILDELGLSIARAAEILGVCRAALSDLV</sequence>
<organism evidence="1 2">
    <name type="scientific">Candidatus Competibacter phosphatis</name>
    <dbReference type="NCBI Taxonomy" id="221280"/>
    <lineage>
        <taxon>Bacteria</taxon>
        <taxon>Pseudomonadati</taxon>
        <taxon>Pseudomonadota</taxon>
        <taxon>Gammaproteobacteria</taxon>
        <taxon>Candidatus Competibacteraceae</taxon>
        <taxon>Candidatus Competibacter</taxon>
    </lineage>
</organism>
<feature type="non-terminal residue" evidence="1">
    <location>
        <position position="49"/>
    </location>
</feature>
<evidence type="ECO:0000313" key="1">
    <source>
        <dbReference type="EMBL" id="NMQ21471.1"/>
    </source>
</evidence>
<dbReference type="Proteomes" id="UP000760480">
    <property type="component" value="Unassembled WGS sequence"/>
</dbReference>
<dbReference type="SUPFAM" id="SSF47413">
    <property type="entry name" value="lambda repressor-like DNA-binding domains"/>
    <property type="match status" value="1"/>
</dbReference>
<evidence type="ECO:0000313" key="2">
    <source>
        <dbReference type="Proteomes" id="UP000760480"/>
    </source>
</evidence>
<dbReference type="InterPro" id="IPR010982">
    <property type="entry name" value="Lambda_DNA-bd_dom_sf"/>
</dbReference>
<dbReference type="EMBL" id="SPMZ01000112">
    <property type="protein sequence ID" value="NMQ21471.1"/>
    <property type="molecule type" value="Genomic_DNA"/>
</dbReference>
<dbReference type="Gene3D" id="1.10.260.40">
    <property type="entry name" value="lambda repressor-like DNA-binding domains"/>
    <property type="match status" value="1"/>
</dbReference>
<proteinExistence type="predicted"/>
<keyword evidence="2" id="KW-1185">Reference proteome</keyword>
<name>A0ABX1TU30_9GAMM</name>
<comment type="caution">
    <text evidence="1">The sequence shown here is derived from an EMBL/GenBank/DDBJ whole genome shotgun (WGS) entry which is preliminary data.</text>
</comment>
<reference evidence="1 2" key="1">
    <citation type="submission" date="2019-03" db="EMBL/GenBank/DDBJ databases">
        <title>Metabolic reconstructions from genomes of highly enriched 'Candidatus Accumulibacter' and 'Candidatus Competibacter' bioreactor populations.</title>
        <authorList>
            <person name="Annavajhala M.K."/>
            <person name="Welles L."/>
            <person name="Abbas B."/>
            <person name="Sorokin D."/>
            <person name="Park H."/>
            <person name="Van Loosdrecht M."/>
            <person name="Chandran K."/>
        </authorList>
    </citation>
    <scope>NUCLEOTIDE SEQUENCE [LARGE SCALE GENOMIC DNA]</scope>
    <source>
        <strain evidence="1 2">SBR_G</strain>
    </source>
</reference>
<gene>
    <name evidence="1" type="ORF">E4P82_21025</name>
</gene>
<accession>A0ABX1TU30</accession>